<comment type="similarity">
    <text evidence="3 18">Belongs to the thiolase-like superfamily. Beta-ketoacyl-ACP synthases family.</text>
</comment>
<evidence type="ECO:0000256" key="4">
    <source>
        <dbReference type="ARBA" id="ARBA00011738"/>
    </source>
</evidence>
<evidence type="ECO:0000256" key="12">
    <source>
        <dbReference type="ARBA" id="ARBA00023315"/>
    </source>
</evidence>
<dbReference type="PROSITE" id="PS00606">
    <property type="entry name" value="KS3_1"/>
    <property type="match status" value="1"/>
</dbReference>
<evidence type="ECO:0000259" key="19">
    <source>
        <dbReference type="PROSITE" id="PS52004"/>
    </source>
</evidence>
<dbReference type="RefSeq" id="WP_003406135.1">
    <property type="nucleotide sequence ID" value="NZ_LGAR01000041.1"/>
</dbReference>
<evidence type="ECO:0000256" key="7">
    <source>
        <dbReference type="ARBA" id="ARBA00022516"/>
    </source>
</evidence>
<keyword evidence="8 18" id="KW-0808">Transferase</keyword>
<dbReference type="Pfam" id="PF02801">
    <property type="entry name" value="Ketoacyl-synt_C"/>
    <property type="match status" value="1"/>
</dbReference>
<evidence type="ECO:0000256" key="6">
    <source>
        <dbReference type="ARBA" id="ARBA00022490"/>
    </source>
</evidence>
<dbReference type="InterPro" id="IPR014030">
    <property type="entry name" value="Ketoacyl_synth_N"/>
</dbReference>
<evidence type="ECO:0000256" key="16">
    <source>
        <dbReference type="ARBA" id="ARBA00048121"/>
    </source>
</evidence>
<comment type="catalytic activity">
    <reaction evidence="16">
        <text>(3Z)-decenoyl-[ACP] + malonyl-[ACP] + H(+) = 3-oxo-(5Z)-dodecenoyl-[ACP] + holo-[ACP] + CO2</text>
        <dbReference type="Rhea" id="RHEA:54940"/>
        <dbReference type="Rhea" id="RHEA-COMP:9623"/>
        <dbReference type="Rhea" id="RHEA-COMP:9685"/>
        <dbReference type="Rhea" id="RHEA-COMP:9927"/>
        <dbReference type="Rhea" id="RHEA-COMP:14042"/>
        <dbReference type="ChEBI" id="CHEBI:15378"/>
        <dbReference type="ChEBI" id="CHEBI:16526"/>
        <dbReference type="ChEBI" id="CHEBI:64479"/>
        <dbReference type="ChEBI" id="CHEBI:78449"/>
        <dbReference type="ChEBI" id="CHEBI:78798"/>
        <dbReference type="ChEBI" id="CHEBI:138410"/>
    </reaction>
    <physiologicalReaction direction="left-to-right" evidence="16">
        <dbReference type="Rhea" id="RHEA:54941"/>
    </physiologicalReaction>
</comment>
<dbReference type="EMBL" id="LJPM01000472">
    <property type="protein sequence ID" value="KPW13640.1"/>
    <property type="molecule type" value="Genomic_DNA"/>
</dbReference>
<keyword evidence="6" id="KW-0963">Cytoplasm</keyword>
<dbReference type="GO" id="GO:0006633">
    <property type="term" value="P:fatty acid biosynthetic process"/>
    <property type="evidence" value="ECO:0007669"/>
    <property type="project" value="UniProtKB-UniPathway"/>
</dbReference>
<dbReference type="UniPathway" id="UPA00094"/>
<dbReference type="NCBIfam" id="NF005935">
    <property type="entry name" value="PRK07967.1"/>
    <property type="match status" value="1"/>
</dbReference>
<comment type="subcellular location">
    <subcellularLocation>
        <location evidence="1">Cytoplasm</location>
    </subcellularLocation>
</comment>
<dbReference type="CDD" id="cd00834">
    <property type="entry name" value="KAS_I_II"/>
    <property type="match status" value="1"/>
</dbReference>
<evidence type="ECO:0000256" key="3">
    <source>
        <dbReference type="ARBA" id="ARBA00008467"/>
    </source>
</evidence>
<evidence type="ECO:0000256" key="5">
    <source>
        <dbReference type="ARBA" id="ARBA00013191"/>
    </source>
</evidence>
<dbReference type="AlphaFoldDB" id="A0A0L8IW25"/>
<evidence type="ECO:0000256" key="10">
    <source>
        <dbReference type="ARBA" id="ARBA00023098"/>
    </source>
</evidence>
<evidence type="ECO:0000256" key="17">
    <source>
        <dbReference type="ARBA" id="ARBA00048506"/>
    </source>
</evidence>
<dbReference type="InterPro" id="IPR020841">
    <property type="entry name" value="PKS_Beta-ketoAc_synthase_dom"/>
</dbReference>
<sequence length="407" mass="43047">MRRVVITGLGIVSCLGNDKDTVTANLRANRPGIRFNPEYAEMGLRSQVSGSIDLNLEELIDRKIFRFVGHAAAYAYLAMKDAITDSGLTDEQVSNVRTGLIAGSGGASTLNQMEALDTLREKGVKRVGPYRVTRTMGSTVSACLATPFKIKGVNYSISSACATSAHCIGNAVEQIQLGKQDIVFAGGGEEEHWSQSFLFDAMGALSTQYNETPEKASRAYDAKRDGFVIAGGGGMVVVEELEHALARGAKIYAEIVGYGATSDGYDMVAPSGEGAIRCMKMALGDIDSGAIDYINTHGTSTPVGDAKEMEGVREVFGANAPAISSTKSLSGHSLGAAGVHEAIYCLLMMENNFIAGSANIDELDPVVADMPILLKTQEDAKLDLVMSNSFGFGGTNATLVLKRWAGK</sequence>
<comment type="subunit">
    <text evidence="4">Homodimer.</text>
</comment>
<dbReference type="EC" id="2.3.1.41" evidence="5"/>
<comment type="pathway">
    <text evidence="2">Lipid metabolism; fatty acid biosynthesis.</text>
</comment>
<dbReference type="Gene3D" id="3.40.47.10">
    <property type="match status" value="2"/>
</dbReference>
<evidence type="ECO:0000256" key="8">
    <source>
        <dbReference type="ARBA" id="ARBA00022679"/>
    </source>
</evidence>
<dbReference type="GO" id="GO:0005829">
    <property type="term" value="C:cytosol"/>
    <property type="evidence" value="ECO:0007669"/>
    <property type="project" value="TreeGrafter"/>
</dbReference>
<keyword evidence="9" id="KW-0276">Fatty acid metabolism</keyword>
<evidence type="ECO:0000256" key="1">
    <source>
        <dbReference type="ARBA" id="ARBA00004496"/>
    </source>
</evidence>
<evidence type="ECO:0000256" key="18">
    <source>
        <dbReference type="RuleBase" id="RU003694"/>
    </source>
</evidence>
<organism evidence="20 21">
    <name type="scientific">Pseudomonas syringae pv. aceris</name>
    <dbReference type="NCBI Taxonomy" id="199198"/>
    <lineage>
        <taxon>Bacteria</taxon>
        <taxon>Pseudomonadati</taxon>
        <taxon>Pseudomonadota</taxon>
        <taxon>Gammaproteobacteria</taxon>
        <taxon>Pseudomonadales</taxon>
        <taxon>Pseudomonadaceae</taxon>
        <taxon>Pseudomonas</taxon>
        <taxon>Pseudomonas syringae</taxon>
    </lineage>
</organism>
<dbReference type="PROSITE" id="PS52004">
    <property type="entry name" value="KS3_2"/>
    <property type="match status" value="1"/>
</dbReference>
<dbReference type="Proteomes" id="UP000050297">
    <property type="component" value="Unassembled WGS sequence"/>
</dbReference>
<protein>
    <recommendedName>
        <fullName evidence="13">3-oxoacyl-[acyl-carrier-protein] synthase 1</fullName>
        <ecNumber evidence="5">2.3.1.41</ecNumber>
    </recommendedName>
    <alternativeName>
        <fullName evidence="14">3-oxoacyl-[acyl-carrier-protein] synthase I</fullName>
    </alternativeName>
    <alternativeName>
        <fullName evidence="15">Beta-ketoacyl-ACP synthase I</fullName>
    </alternativeName>
</protein>
<proteinExistence type="inferred from homology"/>
<evidence type="ECO:0000256" key="9">
    <source>
        <dbReference type="ARBA" id="ARBA00022832"/>
    </source>
</evidence>
<dbReference type="FunFam" id="3.40.47.10:FF:000005">
    <property type="entry name" value="3-oxoacyl-[acyl-carrier-protein] synthase I"/>
    <property type="match status" value="1"/>
</dbReference>
<dbReference type="InterPro" id="IPR000794">
    <property type="entry name" value="Beta-ketoacyl_synthase"/>
</dbReference>
<dbReference type="GO" id="GO:0004315">
    <property type="term" value="F:3-oxoacyl-[acyl-carrier-protein] synthase activity"/>
    <property type="evidence" value="ECO:0007669"/>
    <property type="project" value="UniProtKB-EC"/>
</dbReference>
<keyword evidence="10" id="KW-0443">Lipid metabolism</keyword>
<evidence type="ECO:0000256" key="15">
    <source>
        <dbReference type="ARBA" id="ARBA00042143"/>
    </source>
</evidence>
<keyword evidence="12" id="KW-0012">Acyltransferase</keyword>
<reference evidence="20 21" key="1">
    <citation type="submission" date="2015-09" db="EMBL/GenBank/DDBJ databases">
        <title>Genome announcement of multiple Pseudomonas syringae strains.</title>
        <authorList>
            <person name="Thakur S."/>
            <person name="Wang P.W."/>
            <person name="Gong Y."/>
            <person name="Weir B.S."/>
            <person name="Guttman D.S."/>
        </authorList>
    </citation>
    <scope>NUCLEOTIDE SEQUENCE [LARGE SCALE GENOMIC DNA]</scope>
    <source>
        <strain evidence="20 21">ICMP2802</strain>
    </source>
</reference>
<feature type="domain" description="Ketosynthase family 3 (KS3)" evidence="19">
    <location>
        <begin position="1"/>
        <end position="403"/>
    </location>
</feature>
<dbReference type="InterPro" id="IPR014031">
    <property type="entry name" value="Ketoacyl_synth_C"/>
</dbReference>
<evidence type="ECO:0000256" key="11">
    <source>
        <dbReference type="ARBA" id="ARBA00023160"/>
    </source>
</evidence>
<comment type="catalytic activity">
    <reaction evidence="17">
        <text>a fatty acyl-[ACP] + malonyl-[ACP] + H(+) = a 3-oxoacyl-[ACP] + holo-[ACP] + CO2</text>
        <dbReference type="Rhea" id="RHEA:22836"/>
        <dbReference type="Rhea" id="RHEA-COMP:9623"/>
        <dbReference type="Rhea" id="RHEA-COMP:9685"/>
        <dbReference type="Rhea" id="RHEA-COMP:9916"/>
        <dbReference type="Rhea" id="RHEA-COMP:14125"/>
        <dbReference type="ChEBI" id="CHEBI:15378"/>
        <dbReference type="ChEBI" id="CHEBI:16526"/>
        <dbReference type="ChEBI" id="CHEBI:64479"/>
        <dbReference type="ChEBI" id="CHEBI:78449"/>
        <dbReference type="ChEBI" id="CHEBI:78776"/>
        <dbReference type="ChEBI" id="CHEBI:138651"/>
        <dbReference type="EC" id="2.3.1.41"/>
    </reaction>
    <physiologicalReaction direction="left-to-right" evidence="17">
        <dbReference type="Rhea" id="RHEA:22837"/>
    </physiologicalReaction>
</comment>
<dbReference type="FunFam" id="3.40.47.10:FF:000006">
    <property type="entry name" value="3-oxoacyl-[acyl-carrier-protein] synthase I"/>
    <property type="match status" value="1"/>
</dbReference>
<dbReference type="Pfam" id="PF00109">
    <property type="entry name" value="ketoacyl-synt"/>
    <property type="match status" value="1"/>
</dbReference>
<evidence type="ECO:0000256" key="2">
    <source>
        <dbReference type="ARBA" id="ARBA00005194"/>
    </source>
</evidence>
<keyword evidence="7" id="KW-0444">Lipid biosynthesis</keyword>
<dbReference type="SUPFAM" id="SSF53901">
    <property type="entry name" value="Thiolase-like"/>
    <property type="match status" value="2"/>
</dbReference>
<dbReference type="PANTHER" id="PTHR11712">
    <property type="entry name" value="POLYKETIDE SYNTHASE-RELATED"/>
    <property type="match status" value="1"/>
</dbReference>
<evidence type="ECO:0000313" key="20">
    <source>
        <dbReference type="EMBL" id="KPW13640.1"/>
    </source>
</evidence>
<dbReference type="PANTHER" id="PTHR11712:SF306">
    <property type="entry name" value="3-OXOACYL-[ACYL-CARRIER-PROTEIN] SYNTHASE 1"/>
    <property type="match status" value="1"/>
</dbReference>
<evidence type="ECO:0000256" key="13">
    <source>
        <dbReference type="ARBA" id="ARBA00039450"/>
    </source>
</evidence>
<evidence type="ECO:0000313" key="21">
    <source>
        <dbReference type="Proteomes" id="UP000050297"/>
    </source>
</evidence>
<dbReference type="InterPro" id="IPR016039">
    <property type="entry name" value="Thiolase-like"/>
</dbReference>
<dbReference type="InterPro" id="IPR018201">
    <property type="entry name" value="Ketoacyl_synth_AS"/>
</dbReference>
<keyword evidence="11" id="KW-0275">Fatty acid biosynthesis</keyword>
<evidence type="ECO:0000256" key="14">
    <source>
        <dbReference type="ARBA" id="ARBA00041620"/>
    </source>
</evidence>
<dbReference type="SMART" id="SM00825">
    <property type="entry name" value="PKS_KS"/>
    <property type="match status" value="1"/>
</dbReference>
<accession>A0A0L8IW25</accession>
<name>A0A0L8IW25_PSESX</name>
<comment type="caution">
    <text evidence="20">The sequence shown here is derived from an EMBL/GenBank/DDBJ whole genome shotgun (WGS) entry which is preliminary data.</text>
</comment>
<gene>
    <name evidence="20" type="ORF">ALO91_100534</name>
</gene>
<dbReference type="PATRIC" id="fig|199198.4.peg.1465"/>